<dbReference type="GO" id="GO:0036149">
    <property type="term" value="P:phosphatidylinositol acyl-chain remodeling"/>
    <property type="evidence" value="ECO:0007669"/>
    <property type="project" value="TreeGrafter"/>
</dbReference>
<keyword evidence="2" id="KW-1185">Reference proteome</keyword>
<proteinExistence type="predicted"/>
<dbReference type="GO" id="GO:0016746">
    <property type="term" value="F:acyltransferase activity"/>
    <property type="evidence" value="ECO:0007669"/>
    <property type="project" value="TreeGrafter"/>
</dbReference>
<dbReference type="AlphaFoldDB" id="A0A9P7GCR1"/>
<comment type="caution">
    <text evidence="1">The sequence shown here is derived from an EMBL/GenBank/DDBJ whole genome shotgun (WGS) entry which is preliminary data.</text>
</comment>
<dbReference type="OrthoDB" id="189226at2759"/>
<dbReference type="PANTHER" id="PTHR10983:SF16">
    <property type="entry name" value="LYSOCARDIOLIPIN ACYLTRANSFERASE 1"/>
    <property type="match status" value="1"/>
</dbReference>
<sequence length="246" mass="27898">MQLFNFIFLARSWASDRVQLASHLSILGKRAEEDNNPLCFLLYPEGTLVSQNTRPISKKYADKMGIADLTNVLLPRSTGVHYSLRSLAPRIPDLKLIDLTMMYPGIPPLAYGQDYYTLRSIFLNGIPPPTIHIHLKMFDVATDIPIGDMTAKPTLASSGAPGEHTAEVEIPELEKEVFDAWMRDLWQKKDDSMTRFYETASFSQENGISPVEVPLKLRRKREFLDAFCFFLPAGAGYLWGRLRQQS</sequence>
<dbReference type="GO" id="GO:0005783">
    <property type="term" value="C:endoplasmic reticulum"/>
    <property type="evidence" value="ECO:0007669"/>
    <property type="project" value="TreeGrafter"/>
</dbReference>
<accession>A0A9P7GCR1</accession>
<name>A0A9P7GCR1_9AGAR</name>
<reference evidence="1" key="2">
    <citation type="submission" date="2021-10" db="EMBL/GenBank/DDBJ databases">
        <title>Phylogenomics reveals ancestral predisposition of the termite-cultivated fungus Termitomyces towards a domesticated lifestyle.</title>
        <authorList>
            <person name="Auxier B."/>
            <person name="Grum-Grzhimaylo A."/>
            <person name="Cardenas M.E."/>
            <person name="Lodge J.D."/>
            <person name="Laessoe T."/>
            <person name="Pedersen O."/>
            <person name="Smith M.E."/>
            <person name="Kuyper T.W."/>
            <person name="Franco-Molano E.A."/>
            <person name="Baroni T.J."/>
            <person name="Aanen D.K."/>
        </authorList>
    </citation>
    <scope>NUCLEOTIDE SEQUENCE</scope>
    <source>
        <strain evidence="1">AP01</strain>
        <tissue evidence="1">Mycelium</tissue>
    </source>
</reference>
<protein>
    <recommendedName>
        <fullName evidence="3">Phospholipid/glycerol acyltransferase domain-containing protein</fullName>
    </recommendedName>
</protein>
<gene>
    <name evidence="1" type="ORF">DXG03_006083</name>
</gene>
<dbReference type="CDD" id="cd07990">
    <property type="entry name" value="LPLAT_LCLAT1-like"/>
    <property type="match status" value="1"/>
</dbReference>
<organism evidence="1 2">
    <name type="scientific">Asterophora parasitica</name>
    <dbReference type="NCBI Taxonomy" id="117018"/>
    <lineage>
        <taxon>Eukaryota</taxon>
        <taxon>Fungi</taxon>
        <taxon>Dikarya</taxon>
        <taxon>Basidiomycota</taxon>
        <taxon>Agaricomycotina</taxon>
        <taxon>Agaricomycetes</taxon>
        <taxon>Agaricomycetidae</taxon>
        <taxon>Agaricales</taxon>
        <taxon>Tricholomatineae</taxon>
        <taxon>Lyophyllaceae</taxon>
        <taxon>Asterophora</taxon>
    </lineage>
</organism>
<reference evidence="1" key="1">
    <citation type="submission" date="2020-07" db="EMBL/GenBank/DDBJ databases">
        <authorList>
            <person name="Nieuwenhuis M."/>
            <person name="Van De Peppel L.J.J."/>
        </authorList>
    </citation>
    <scope>NUCLEOTIDE SEQUENCE</scope>
    <source>
        <strain evidence="1">AP01</strain>
        <tissue evidence="1">Mycelium</tissue>
    </source>
</reference>
<dbReference type="EMBL" id="JABCKV010000004">
    <property type="protein sequence ID" value="KAG5648129.1"/>
    <property type="molecule type" value="Genomic_DNA"/>
</dbReference>
<dbReference type="Proteomes" id="UP000775547">
    <property type="component" value="Unassembled WGS sequence"/>
</dbReference>
<dbReference type="PANTHER" id="PTHR10983">
    <property type="entry name" value="1-ACYLGLYCEROL-3-PHOSPHATE ACYLTRANSFERASE-RELATED"/>
    <property type="match status" value="1"/>
</dbReference>
<evidence type="ECO:0008006" key="3">
    <source>
        <dbReference type="Google" id="ProtNLM"/>
    </source>
</evidence>
<evidence type="ECO:0000313" key="1">
    <source>
        <dbReference type="EMBL" id="KAG5648129.1"/>
    </source>
</evidence>
<evidence type="ECO:0000313" key="2">
    <source>
        <dbReference type="Proteomes" id="UP000775547"/>
    </source>
</evidence>